<dbReference type="PROSITE" id="PS00903">
    <property type="entry name" value="CYT_DCMP_DEAMINASES_1"/>
    <property type="match status" value="1"/>
</dbReference>
<dbReference type="InterPro" id="IPR002125">
    <property type="entry name" value="CMP_dCMP_dom"/>
</dbReference>
<dbReference type="GO" id="GO:0008270">
    <property type="term" value="F:zinc ion binding"/>
    <property type="evidence" value="ECO:0007669"/>
    <property type="project" value="InterPro"/>
</dbReference>
<comment type="pathway">
    <text evidence="2">Cofactor biosynthesis; riboflavin biosynthesis; 5-amino-6-(D-ribitylamino)uracil from GTP: step 2/4.</text>
</comment>
<proteinExistence type="predicted"/>
<evidence type="ECO:0000313" key="11">
    <source>
        <dbReference type="EMBL" id="CAD8685502.1"/>
    </source>
</evidence>
<evidence type="ECO:0000256" key="2">
    <source>
        <dbReference type="ARBA" id="ARBA00004882"/>
    </source>
</evidence>
<feature type="domain" description="CMP/dCMP-type deaminase" evidence="9">
    <location>
        <begin position="81"/>
        <end position="203"/>
    </location>
</feature>
<sequence length="236" mass="24892">MASTTCTVKHTSVAKTCSVRDARTGVQARLNTVSLSSKSTFQGKSVTLHGKSKLFQAARVGRTRHTVRAGVEDLPLGEVTEDDREYMRQAIKLALTAEGKTDPNPMVGCVIVKDDNIVGMGFHPKAGMPHAEVYALRAAGERAEGATAYVSLEPCNHFGRTPPCSKGLVAANVSRVVCGMVDPDPRVSGGGLKTLVDAGIEVACIGGAEEKACQDLNKVFIERVLAEKAAEEAAAQ</sequence>
<comment type="cofactor">
    <cofactor evidence="1">
        <name>Zn(2+)</name>
        <dbReference type="ChEBI" id="CHEBI:29105"/>
    </cofactor>
</comment>
<protein>
    <recommendedName>
        <fullName evidence="8">Riboflavin biosynthesis protein PYRD, chloroplastic</fullName>
        <ecNumber evidence="3">3.5.4.26</ecNumber>
    </recommendedName>
</protein>
<gene>
    <name evidence="10" type="ORF">POBO1169_LOCUS17300</name>
    <name evidence="11" type="ORF">POBO1169_LOCUS17301</name>
</gene>
<keyword evidence="6" id="KW-0862">Zinc</keyword>
<dbReference type="Pfam" id="PF00383">
    <property type="entry name" value="dCMP_cyt_deam_1"/>
    <property type="match status" value="1"/>
</dbReference>
<evidence type="ECO:0000259" key="9">
    <source>
        <dbReference type="PROSITE" id="PS51747"/>
    </source>
</evidence>
<dbReference type="SUPFAM" id="SSF53927">
    <property type="entry name" value="Cytidine deaminase-like"/>
    <property type="match status" value="1"/>
</dbReference>
<evidence type="ECO:0000313" key="10">
    <source>
        <dbReference type="EMBL" id="CAD8685500.1"/>
    </source>
</evidence>
<dbReference type="EC" id="3.5.4.26" evidence="3"/>
<dbReference type="NCBIfam" id="TIGR00326">
    <property type="entry name" value="eubact_ribD"/>
    <property type="match status" value="1"/>
</dbReference>
<evidence type="ECO:0000256" key="5">
    <source>
        <dbReference type="ARBA" id="ARBA00022801"/>
    </source>
</evidence>
<dbReference type="CDD" id="cd01284">
    <property type="entry name" value="Riboflavin_deaminase-reductase"/>
    <property type="match status" value="1"/>
</dbReference>
<dbReference type="GO" id="GO:0008835">
    <property type="term" value="F:diaminohydroxyphosphoribosylaminopyrimidine deaminase activity"/>
    <property type="evidence" value="ECO:0007669"/>
    <property type="project" value="UniProtKB-EC"/>
</dbReference>
<evidence type="ECO:0000256" key="7">
    <source>
        <dbReference type="ARBA" id="ARBA00058389"/>
    </source>
</evidence>
<dbReference type="FunFam" id="3.40.140.10:FF:000025">
    <property type="entry name" value="Riboflavin biosynthesis protein RibD"/>
    <property type="match status" value="1"/>
</dbReference>
<comment type="function">
    <text evidence="7">Monofunctional pyrimidine deaminase involved in the riboflavin biosynthesis pathway. Also has a reductase domain that lacks catalytically essential substrate-binding residues.</text>
</comment>
<keyword evidence="4" id="KW-0479">Metal-binding</keyword>
<dbReference type="EMBL" id="HBFA01034474">
    <property type="protein sequence ID" value="CAD8685502.1"/>
    <property type="molecule type" value="Transcribed_RNA"/>
</dbReference>
<dbReference type="InterPro" id="IPR004794">
    <property type="entry name" value="Eubact_RibD"/>
</dbReference>
<dbReference type="GO" id="GO:0009231">
    <property type="term" value="P:riboflavin biosynthetic process"/>
    <property type="evidence" value="ECO:0007669"/>
    <property type="project" value="UniProtKB-UniPathway"/>
</dbReference>
<dbReference type="PANTHER" id="PTHR11079:SF162">
    <property type="entry name" value="RIBOFLAVIN BIOSYNTHESIS PROTEIN PYRD, CHLOROPLASTIC"/>
    <property type="match status" value="1"/>
</dbReference>
<dbReference type="AlphaFoldDB" id="A0A6T7YPC3"/>
<evidence type="ECO:0000256" key="6">
    <source>
        <dbReference type="ARBA" id="ARBA00022833"/>
    </source>
</evidence>
<name>A0A6T7YPC3_9CHLO</name>
<dbReference type="PROSITE" id="PS51747">
    <property type="entry name" value="CYT_DCMP_DEAMINASES_2"/>
    <property type="match status" value="1"/>
</dbReference>
<evidence type="ECO:0000256" key="3">
    <source>
        <dbReference type="ARBA" id="ARBA00012766"/>
    </source>
</evidence>
<dbReference type="PANTHER" id="PTHR11079">
    <property type="entry name" value="CYTOSINE DEAMINASE FAMILY MEMBER"/>
    <property type="match status" value="1"/>
</dbReference>
<accession>A0A6T7YPC3</accession>
<organism evidence="10">
    <name type="scientific">Pyramimonas obovata</name>
    <dbReference type="NCBI Taxonomy" id="1411642"/>
    <lineage>
        <taxon>Eukaryota</taxon>
        <taxon>Viridiplantae</taxon>
        <taxon>Chlorophyta</taxon>
        <taxon>Pyramimonadophyceae</taxon>
        <taxon>Pyramimonadales</taxon>
        <taxon>Pyramimonadaceae</taxon>
        <taxon>Pyramimonas</taxon>
        <taxon>Pyramimonas incertae sedis</taxon>
    </lineage>
</organism>
<evidence type="ECO:0000256" key="4">
    <source>
        <dbReference type="ARBA" id="ARBA00022723"/>
    </source>
</evidence>
<evidence type="ECO:0000256" key="8">
    <source>
        <dbReference type="ARBA" id="ARBA00070721"/>
    </source>
</evidence>
<dbReference type="InterPro" id="IPR016192">
    <property type="entry name" value="APOBEC/CMP_deaminase_Zn-bd"/>
</dbReference>
<reference evidence="10" key="1">
    <citation type="submission" date="2021-01" db="EMBL/GenBank/DDBJ databases">
        <authorList>
            <person name="Corre E."/>
            <person name="Pelletier E."/>
            <person name="Niang G."/>
            <person name="Scheremetjew M."/>
            <person name="Finn R."/>
            <person name="Kale V."/>
            <person name="Holt S."/>
            <person name="Cochrane G."/>
            <person name="Meng A."/>
            <person name="Brown T."/>
            <person name="Cohen L."/>
        </authorList>
    </citation>
    <scope>NUCLEOTIDE SEQUENCE</scope>
    <source>
        <strain evidence="10">CCMP722</strain>
    </source>
</reference>
<dbReference type="UniPathway" id="UPA00275">
    <property type="reaction ID" value="UER00401"/>
</dbReference>
<dbReference type="EMBL" id="HBFA01034473">
    <property type="protein sequence ID" value="CAD8685500.1"/>
    <property type="molecule type" value="Transcribed_RNA"/>
</dbReference>
<dbReference type="InterPro" id="IPR016193">
    <property type="entry name" value="Cytidine_deaminase-like"/>
</dbReference>
<keyword evidence="5" id="KW-0378">Hydrolase</keyword>
<dbReference type="Gene3D" id="3.40.140.10">
    <property type="entry name" value="Cytidine Deaminase, domain 2"/>
    <property type="match status" value="1"/>
</dbReference>
<evidence type="ECO:0000256" key="1">
    <source>
        <dbReference type="ARBA" id="ARBA00001947"/>
    </source>
</evidence>